<gene>
    <name evidence="2" type="ORF">Aco04nite_30400</name>
</gene>
<evidence type="ECO:0000256" key="1">
    <source>
        <dbReference type="SAM" id="MobiDB-lite"/>
    </source>
</evidence>
<dbReference type="EMBL" id="BOQP01000013">
    <property type="protein sequence ID" value="GIM72458.1"/>
    <property type="molecule type" value="Genomic_DNA"/>
</dbReference>
<keyword evidence="3" id="KW-1185">Reference proteome</keyword>
<reference evidence="2" key="1">
    <citation type="submission" date="2021-03" db="EMBL/GenBank/DDBJ databases">
        <title>Whole genome shotgun sequence of Actinoplanes consettensis NBRC 14913.</title>
        <authorList>
            <person name="Komaki H."/>
            <person name="Tamura T."/>
        </authorList>
    </citation>
    <scope>NUCLEOTIDE SEQUENCE</scope>
    <source>
        <strain evidence="2">NBRC 14913</strain>
    </source>
</reference>
<dbReference type="Proteomes" id="UP000680865">
    <property type="component" value="Unassembled WGS sequence"/>
</dbReference>
<feature type="region of interest" description="Disordered" evidence="1">
    <location>
        <begin position="70"/>
        <end position="93"/>
    </location>
</feature>
<comment type="caution">
    <text evidence="2">The sequence shown here is derived from an EMBL/GenBank/DDBJ whole genome shotgun (WGS) entry which is preliminary data.</text>
</comment>
<evidence type="ECO:0000313" key="3">
    <source>
        <dbReference type="Proteomes" id="UP000680865"/>
    </source>
</evidence>
<evidence type="ECO:0000313" key="2">
    <source>
        <dbReference type="EMBL" id="GIM72458.1"/>
    </source>
</evidence>
<accession>A0A919SK63</accession>
<protein>
    <submittedName>
        <fullName evidence="2">Uncharacterized protein</fullName>
    </submittedName>
</protein>
<sequence length="93" mass="10365">MVAGWDEVKYLTIAYALGKQALSSGKRHTVGAPEHPAAVFFAVVGESFARVAQDFGEQFGQWHVLRQRDVDPARRRADRDSSKTYAHGPISHR</sequence>
<feature type="compositionally biased region" description="Basic and acidic residues" evidence="1">
    <location>
        <begin position="70"/>
        <end position="82"/>
    </location>
</feature>
<proteinExistence type="predicted"/>
<dbReference type="AlphaFoldDB" id="A0A919SK63"/>
<organism evidence="2 3">
    <name type="scientific">Winogradskya consettensis</name>
    <dbReference type="NCBI Taxonomy" id="113560"/>
    <lineage>
        <taxon>Bacteria</taxon>
        <taxon>Bacillati</taxon>
        <taxon>Actinomycetota</taxon>
        <taxon>Actinomycetes</taxon>
        <taxon>Micromonosporales</taxon>
        <taxon>Micromonosporaceae</taxon>
        <taxon>Winogradskya</taxon>
    </lineage>
</organism>
<name>A0A919SK63_9ACTN</name>